<reference evidence="1 2" key="1">
    <citation type="journal article" date="2015" name="Genome Announc.">
        <title>Complete Genome Sequence of Steroid-Transforming Nocardioides simplex VKM Ac-2033D.</title>
        <authorList>
            <person name="Shtratnikova V.Y."/>
            <person name="Schelkunov M.I."/>
            <person name="Pekov Y.A."/>
            <person name="Fokina V.V."/>
            <person name="Logacheva M.D."/>
            <person name="Sokolov S.L."/>
            <person name="Bragin E.Y."/>
            <person name="Ashapkin V.V."/>
            <person name="Donova M.V."/>
        </authorList>
    </citation>
    <scope>NUCLEOTIDE SEQUENCE [LARGE SCALE GENOMIC DNA]</scope>
    <source>
        <strain evidence="1 2">VKM Ac-2033D</strain>
    </source>
</reference>
<evidence type="ECO:0000313" key="2">
    <source>
        <dbReference type="Proteomes" id="UP000030300"/>
    </source>
</evidence>
<dbReference type="HOGENOM" id="CLU_737005_0_0_11"/>
<keyword evidence="2" id="KW-1185">Reference proteome</keyword>
<organism evidence="1 2">
    <name type="scientific">Nocardioides simplex</name>
    <name type="common">Arthrobacter simplex</name>
    <dbReference type="NCBI Taxonomy" id="2045"/>
    <lineage>
        <taxon>Bacteria</taxon>
        <taxon>Bacillati</taxon>
        <taxon>Actinomycetota</taxon>
        <taxon>Actinomycetes</taxon>
        <taxon>Propionibacteriales</taxon>
        <taxon>Nocardioidaceae</taxon>
        <taxon>Pimelobacter</taxon>
    </lineage>
</organism>
<dbReference type="STRING" id="2045.KR76_15225"/>
<dbReference type="eggNOG" id="COG4397">
    <property type="taxonomic scope" value="Bacteria"/>
</dbReference>
<dbReference type="Pfam" id="PF25209">
    <property type="entry name" value="Phage_capsid_4"/>
    <property type="match status" value="1"/>
</dbReference>
<protein>
    <submittedName>
        <fullName evidence="1">Uncharacterized protein</fullName>
    </submittedName>
</protein>
<dbReference type="KEGG" id="psim:KR76_15225"/>
<dbReference type="EMBL" id="CP009896">
    <property type="protein sequence ID" value="AIY17779.1"/>
    <property type="molecule type" value="Genomic_DNA"/>
</dbReference>
<sequence length="383" mass="42187">MTSNIEVLHGNAAVEAASDADFPGATNPRNYQITESLMDKAMTLMEDAFRGKWGAAQRLAEAFATSDFTLAAFAAIDTEMQRQYDELPSTWRGYTDVTTVNDFRPKRLLDKWRNTVGFDLVPELTEYPAEDARGHALNEIAVAKFGRRFAISWESWINNEAIQEFEDLPGVIARQARETEAINAVSNLIAADRNGVNTAFFKAGNGNAPTALPLTLDNLDGVLDLMAARKSKISGRTVAAPPLQVVVPQTLKRTIERILAVRTIKKTTTSGSDSTEFEYDNYVNVDYVVDPMLDYWNTGSKAAGTWFVVPKPKTARPALWAAYLRGHEQPDIRVKSSASQRVGGGDVSPLEGSFEIDDIQYRGRHIVGHQNGDPTFTYASNGS</sequence>
<evidence type="ECO:0000313" key="1">
    <source>
        <dbReference type="EMBL" id="AIY17779.1"/>
    </source>
</evidence>
<dbReference type="OrthoDB" id="3830856at2"/>
<dbReference type="AlphaFoldDB" id="A0A0A1DK98"/>
<proteinExistence type="predicted"/>
<name>A0A0A1DK98_NOCSI</name>
<dbReference type="RefSeq" id="WP_038679454.1">
    <property type="nucleotide sequence ID" value="NZ_BJMC01000009.1"/>
</dbReference>
<dbReference type="Proteomes" id="UP000030300">
    <property type="component" value="Chromosome"/>
</dbReference>
<dbReference type="GeneID" id="96610199"/>
<gene>
    <name evidence="1" type="ORF">KR76_15225</name>
</gene>
<accession>A0A0A1DK98</accession>